<name>A0A2T3A2N7_9PEZI</name>
<evidence type="ECO:0000256" key="6">
    <source>
        <dbReference type="SAM" id="Phobius"/>
    </source>
</evidence>
<evidence type="ECO:0000256" key="4">
    <source>
        <dbReference type="ARBA" id="ARBA00023136"/>
    </source>
</evidence>
<feature type="non-terminal residue" evidence="8">
    <location>
        <position position="291"/>
    </location>
</feature>
<keyword evidence="2 6" id="KW-0812">Transmembrane</keyword>
<evidence type="ECO:0000256" key="3">
    <source>
        <dbReference type="ARBA" id="ARBA00022989"/>
    </source>
</evidence>
<feature type="domain" description="Rhodopsin" evidence="7">
    <location>
        <begin position="32"/>
        <end position="268"/>
    </location>
</feature>
<dbReference type="PANTHER" id="PTHR33048">
    <property type="entry name" value="PTH11-LIKE INTEGRAL MEMBRANE PROTEIN (AFU_ORTHOLOGUE AFUA_5G11245)"/>
    <property type="match status" value="1"/>
</dbReference>
<dbReference type="EMBL" id="KZ678494">
    <property type="protein sequence ID" value="PSR81778.1"/>
    <property type="molecule type" value="Genomic_DNA"/>
</dbReference>
<protein>
    <recommendedName>
        <fullName evidence="7">Rhodopsin domain-containing protein</fullName>
    </recommendedName>
</protein>
<evidence type="ECO:0000313" key="8">
    <source>
        <dbReference type="EMBL" id="PSR81778.1"/>
    </source>
</evidence>
<reference evidence="8 9" key="1">
    <citation type="journal article" date="2018" name="Mycol. Prog.">
        <title>Coniella lustricola, a new species from submerged detritus.</title>
        <authorList>
            <person name="Raudabaugh D.B."/>
            <person name="Iturriaga T."/>
            <person name="Carver A."/>
            <person name="Mondo S."/>
            <person name="Pangilinan J."/>
            <person name="Lipzen A."/>
            <person name="He G."/>
            <person name="Amirebrahimi M."/>
            <person name="Grigoriev I.V."/>
            <person name="Miller A.N."/>
        </authorList>
    </citation>
    <scope>NUCLEOTIDE SEQUENCE [LARGE SCALE GENOMIC DNA]</scope>
    <source>
        <strain evidence="8 9">B22-T-1</strain>
    </source>
</reference>
<dbReference type="AlphaFoldDB" id="A0A2T3A2N7"/>
<evidence type="ECO:0000259" key="7">
    <source>
        <dbReference type="Pfam" id="PF20684"/>
    </source>
</evidence>
<gene>
    <name evidence="8" type="ORF">BD289DRAFT_344539</name>
</gene>
<dbReference type="Pfam" id="PF20684">
    <property type="entry name" value="Fung_rhodopsin"/>
    <property type="match status" value="1"/>
</dbReference>
<dbReference type="InterPro" id="IPR052337">
    <property type="entry name" value="SAT4-like"/>
</dbReference>
<keyword evidence="4 6" id="KW-0472">Membrane</keyword>
<dbReference type="STRING" id="2025994.A0A2T3A2N7"/>
<comment type="similarity">
    <text evidence="5">Belongs to the SAT4 family.</text>
</comment>
<feature type="non-terminal residue" evidence="8">
    <location>
        <position position="1"/>
    </location>
</feature>
<evidence type="ECO:0000313" key="9">
    <source>
        <dbReference type="Proteomes" id="UP000241462"/>
    </source>
</evidence>
<feature type="transmembrane region" description="Helical" evidence="6">
    <location>
        <begin position="204"/>
        <end position="224"/>
    </location>
</feature>
<dbReference type="OrthoDB" id="3648173at2759"/>
<dbReference type="InterPro" id="IPR049326">
    <property type="entry name" value="Rhodopsin_dom_fungi"/>
</dbReference>
<dbReference type="GO" id="GO:0016020">
    <property type="term" value="C:membrane"/>
    <property type="evidence" value="ECO:0007669"/>
    <property type="project" value="UniProtKB-SubCell"/>
</dbReference>
<evidence type="ECO:0000256" key="1">
    <source>
        <dbReference type="ARBA" id="ARBA00004141"/>
    </source>
</evidence>
<dbReference type="PANTHER" id="PTHR33048:SF47">
    <property type="entry name" value="INTEGRAL MEMBRANE PROTEIN-RELATED"/>
    <property type="match status" value="1"/>
</dbReference>
<evidence type="ECO:0000256" key="2">
    <source>
        <dbReference type="ARBA" id="ARBA00022692"/>
    </source>
</evidence>
<feature type="transmembrane region" description="Helical" evidence="6">
    <location>
        <begin position="12"/>
        <end position="36"/>
    </location>
</feature>
<feature type="transmembrane region" description="Helical" evidence="6">
    <location>
        <begin position="244"/>
        <end position="263"/>
    </location>
</feature>
<feature type="transmembrane region" description="Helical" evidence="6">
    <location>
        <begin position="92"/>
        <end position="114"/>
    </location>
</feature>
<feature type="transmembrane region" description="Helical" evidence="6">
    <location>
        <begin position="48"/>
        <end position="67"/>
    </location>
</feature>
<evidence type="ECO:0000256" key="5">
    <source>
        <dbReference type="ARBA" id="ARBA00038359"/>
    </source>
</evidence>
<keyword evidence="3 6" id="KW-1133">Transmembrane helix</keyword>
<dbReference type="Proteomes" id="UP000241462">
    <property type="component" value="Unassembled WGS sequence"/>
</dbReference>
<keyword evidence="9" id="KW-1185">Reference proteome</keyword>
<sequence>EVDHSKDDETQVPYVIGVVTMALVLSTAAVGLRLLTRIRILHTFGPDDAFMAVAQLLTIGSAISIYAECQHGMGRHFWLMRDGEYIPYMKSFYTSIILYNLGLCVVKMSILLQYRRIFTYTLVQHLTAIGLVFEGCWTITLSLVLPLSCIPAAAFWDPSVQGRCIDSLTIWYVMAAVNLVTDFLTFSMPMPVIKSLQLPSRQKVMLTVVFCLGFFTCIISVYRITTLKTAAASSDPTWDNTSAAIWSLLELCIGVLAACLPTLKPLFAMLLPRLFKSTTSGRRSRPSKYGM</sequence>
<dbReference type="InParanoid" id="A0A2T3A2N7"/>
<comment type="subcellular location">
    <subcellularLocation>
        <location evidence="1">Membrane</location>
        <topology evidence="1">Multi-pass membrane protein</topology>
    </subcellularLocation>
</comment>
<accession>A0A2T3A2N7</accession>
<organism evidence="8 9">
    <name type="scientific">Coniella lustricola</name>
    <dbReference type="NCBI Taxonomy" id="2025994"/>
    <lineage>
        <taxon>Eukaryota</taxon>
        <taxon>Fungi</taxon>
        <taxon>Dikarya</taxon>
        <taxon>Ascomycota</taxon>
        <taxon>Pezizomycotina</taxon>
        <taxon>Sordariomycetes</taxon>
        <taxon>Sordariomycetidae</taxon>
        <taxon>Diaporthales</taxon>
        <taxon>Schizoparmaceae</taxon>
        <taxon>Coniella</taxon>
    </lineage>
</organism>
<feature type="transmembrane region" description="Helical" evidence="6">
    <location>
        <begin position="168"/>
        <end position="192"/>
    </location>
</feature>
<proteinExistence type="inferred from homology"/>
<feature type="transmembrane region" description="Helical" evidence="6">
    <location>
        <begin position="126"/>
        <end position="156"/>
    </location>
</feature>